<evidence type="ECO:0000313" key="2">
    <source>
        <dbReference type="Proteomes" id="UP001144978"/>
    </source>
</evidence>
<gene>
    <name evidence="1" type="ORF">NUW54_g14022</name>
</gene>
<dbReference type="Proteomes" id="UP001144978">
    <property type="component" value="Unassembled WGS sequence"/>
</dbReference>
<organism evidence="1 2">
    <name type="scientific">Trametes sanguinea</name>
    <dbReference type="NCBI Taxonomy" id="158606"/>
    <lineage>
        <taxon>Eukaryota</taxon>
        <taxon>Fungi</taxon>
        <taxon>Dikarya</taxon>
        <taxon>Basidiomycota</taxon>
        <taxon>Agaricomycotina</taxon>
        <taxon>Agaricomycetes</taxon>
        <taxon>Polyporales</taxon>
        <taxon>Polyporaceae</taxon>
        <taxon>Trametes</taxon>
    </lineage>
</organism>
<accession>A0ACC1MFC9</accession>
<proteinExistence type="predicted"/>
<dbReference type="EMBL" id="JANSHE010006905">
    <property type="protein sequence ID" value="KAJ2965727.1"/>
    <property type="molecule type" value="Genomic_DNA"/>
</dbReference>
<comment type="caution">
    <text evidence="1">The sequence shown here is derived from an EMBL/GenBank/DDBJ whole genome shotgun (WGS) entry which is preliminary data.</text>
</comment>
<protein>
    <submittedName>
        <fullName evidence="1">Uncharacterized protein</fullName>
    </submittedName>
</protein>
<keyword evidence="2" id="KW-1185">Reference proteome</keyword>
<name>A0ACC1MFC9_9APHY</name>
<reference evidence="1" key="1">
    <citation type="submission" date="2022-08" db="EMBL/GenBank/DDBJ databases">
        <title>Genome Sequence of Pycnoporus sanguineus.</title>
        <authorList>
            <person name="Buettner E."/>
        </authorList>
    </citation>
    <scope>NUCLEOTIDE SEQUENCE</scope>
    <source>
        <strain evidence="1">CG-C14</strain>
    </source>
</reference>
<evidence type="ECO:0000313" key="1">
    <source>
        <dbReference type="EMBL" id="KAJ2965727.1"/>
    </source>
</evidence>
<sequence length="323" mass="35986">MYACPSSGCSFSSTTKRGLSVHRTACKLRLPTISRAINKRKTAEEDWEELGGAYQHAQKRVRIEEPEIPAVQVAAAPSPPRSRSGRQMRVPSRLKDFIPLVQDELPAHLIEAFPDPLPQLSPSPQRYRSPTVEDEEEDEDVFETTPCTFGTFRRYTVPPQRDPEAHKDIEDICDISLPSAKPSNLPAPSNVRWLSHHAEKQALCALEACDSEPEESPPSLGPFDNASQFRLYDWHYNASLTKSKDDFNDLLDVLRSDGFSVDDLCGFSAQLGQEKLDNYNHPSGIFSADDGWLNATLEVPLPKSRHAFASEEIAPHYEVGAGT</sequence>